<dbReference type="PANTHER" id="PTHR30203:SF24">
    <property type="entry name" value="BLR4935 PROTEIN"/>
    <property type="match status" value="1"/>
</dbReference>
<evidence type="ECO:0000256" key="1">
    <source>
        <dbReference type="ARBA" id="ARBA00007613"/>
    </source>
</evidence>
<dbReference type="RefSeq" id="WP_097065269.1">
    <property type="nucleotide sequence ID" value="NZ_OBMI01000005.1"/>
</dbReference>
<name>A0A285R3P1_9SPHN</name>
<evidence type="ECO:0000313" key="4">
    <source>
        <dbReference type="Proteomes" id="UP000219494"/>
    </source>
</evidence>
<organism evidence="3 4">
    <name type="scientific">Sphingomonas guangdongensis</name>
    <dbReference type="NCBI Taxonomy" id="1141890"/>
    <lineage>
        <taxon>Bacteria</taxon>
        <taxon>Pseudomonadati</taxon>
        <taxon>Pseudomonadota</taxon>
        <taxon>Alphaproteobacteria</taxon>
        <taxon>Sphingomonadales</taxon>
        <taxon>Sphingomonadaceae</taxon>
        <taxon>Sphingomonas</taxon>
    </lineage>
</organism>
<keyword evidence="2" id="KW-0732">Signal</keyword>
<dbReference type="InterPro" id="IPR010131">
    <property type="entry name" value="MdtP/NodT-like"/>
</dbReference>
<dbReference type="SUPFAM" id="SSF56954">
    <property type="entry name" value="Outer membrane efflux proteins (OEP)"/>
    <property type="match status" value="1"/>
</dbReference>
<feature type="signal peptide" evidence="2">
    <location>
        <begin position="1"/>
        <end position="22"/>
    </location>
</feature>
<accession>A0A285R3P1</accession>
<comment type="similarity">
    <text evidence="1">Belongs to the outer membrane factor (OMF) (TC 1.B.17) family.</text>
</comment>
<dbReference type="OrthoDB" id="9791261at2"/>
<gene>
    <name evidence="3" type="ORF">SAMN06297144_3534</name>
</gene>
<dbReference type="Proteomes" id="UP000219494">
    <property type="component" value="Unassembled WGS sequence"/>
</dbReference>
<dbReference type="AlphaFoldDB" id="A0A285R3P1"/>
<dbReference type="InterPro" id="IPR003423">
    <property type="entry name" value="OMP_efflux"/>
</dbReference>
<evidence type="ECO:0000313" key="3">
    <source>
        <dbReference type="EMBL" id="SOB88378.1"/>
    </source>
</evidence>
<reference evidence="3 4" key="1">
    <citation type="submission" date="2017-07" db="EMBL/GenBank/DDBJ databases">
        <authorList>
            <person name="Sun Z.S."/>
            <person name="Albrecht U."/>
            <person name="Echele G."/>
            <person name="Lee C.C."/>
        </authorList>
    </citation>
    <scope>NUCLEOTIDE SEQUENCE [LARGE SCALE GENOMIC DNA]</scope>
    <source>
        <strain evidence="3 4">CGMCC 1.12672</strain>
    </source>
</reference>
<dbReference type="GO" id="GO:0015562">
    <property type="term" value="F:efflux transmembrane transporter activity"/>
    <property type="evidence" value="ECO:0007669"/>
    <property type="project" value="InterPro"/>
</dbReference>
<feature type="chain" id="PRO_5012538194" evidence="2">
    <location>
        <begin position="23"/>
        <end position="420"/>
    </location>
</feature>
<dbReference type="PANTHER" id="PTHR30203">
    <property type="entry name" value="OUTER MEMBRANE CATION EFFLUX PROTEIN"/>
    <property type="match status" value="1"/>
</dbReference>
<keyword evidence="4" id="KW-1185">Reference proteome</keyword>
<proteinExistence type="inferred from homology"/>
<dbReference type="Gene3D" id="1.20.1600.10">
    <property type="entry name" value="Outer membrane efflux proteins (OEP)"/>
    <property type="match status" value="1"/>
</dbReference>
<evidence type="ECO:0000256" key="2">
    <source>
        <dbReference type="SAM" id="SignalP"/>
    </source>
</evidence>
<protein>
    <submittedName>
        <fullName evidence="3">Outer membrane protein, cobalt-zinc-cadmium efflux system</fullName>
    </submittedName>
</protein>
<dbReference type="Pfam" id="PF02321">
    <property type="entry name" value="OEP"/>
    <property type="match status" value="2"/>
</dbReference>
<dbReference type="EMBL" id="OBMI01000005">
    <property type="protein sequence ID" value="SOB88378.1"/>
    <property type="molecule type" value="Genomic_DNA"/>
</dbReference>
<sequence length="420" mass="43525">MKRMIAAVLVATACASSNSAQAQDTEASAPPLTLDEALTAAGAVSPAVEVSRSGIQAAQAQRSIAGLRPNPSLDAMSENVAGTGIYKGLRSAETTVGVSLPLELGGKRSARVAVANAQLDRASLEAAIIQADLRLRVTQAYNDAAASQRRVVTAREQVGIANEVLRAARVRVAAGRASPLEEQRADVARLNAEGAAERAERSAQVALGNLARLIGRGASSLDTAWFARIEGAGPRLPVRSEGTLTAAAVQADLTTATAQVRLARSQRIPDVTISASARRLEMTNDTAAVFGVSVPLPLFNNGRAAVDLASAQRTQADAQRRLALLDAEQAIASAQGDVANAATTARNATGPTLAAAQEAARIARIGYREGKFGQLDLLEAERTLADTRTAAIDALAAYHDAQARLERLAAPAPTDAKDAR</sequence>